<keyword evidence="2" id="KW-0472">Membrane</keyword>
<dbReference type="GO" id="GO:0019867">
    <property type="term" value="C:outer membrane"/>
    <property type="evidence" value="ECO:0007669"/>
    <property type="project" value="InterPro"/>
</dbReference>
<evidence type="ECO:0000256" key="2">
    <source>
        <dbReference type="ARBA" id="ARBA00023136"/>
    </source>
</evidence>
<reference evidence="5 6" key="1">
    <citation type="submission" date="2019-08" db="EMBL/GenBank/DDBJ databases">
        <title>Whole genome sequencing of chitin degrading bacteria Chitinophaga pinensis YS16.</title>
        <authorList>
            <person name="Singh R.P."/>
            <person name="Manchanda G."/>
            <person name="Maurya I.K."/>
            <person name="Joshi N.K."/>
            <person name="Srivastava A.K."/>
        </authorList>
    </citation>
    <scope>NUCLEOTIDE SEQUENCE [LARGE SCALE GENOMIC DNA]</scope>
    <source>
        <strain evidence="5 6">YS-16</strain>
    </source>
</reference>
<dbReference type="Gene3D" id="2.40.160.50">
    <property type="entry name" value="membrane protein fhac: a member of the omp85/tpsb transporter family"/>
    <property type="match status" value="1"/>
</dbReference>
<dbReference type="AlphaFoldDB" id="A0A5C6LKM7"/>
<evidence type="ECO:0000259" key="4">
    <source>
        <dbReference type="Pfam" id="PF01103"/>
    </source>
</evidence>
<dbReference type="Proteomes" id="UP000318815">
    <property type="component" value="Unassembled WGS sequence"/>
</dbReference>
<comment type="subcellular location">
    <subcellularLocation>
        <location evidence="1">Membrane</location>
    </subcellularLocation>
</comment>
<keyword evidence="6" id="KW-1185">Reference proteome</keyword>
<feature type="chain" id="PRO_5022743163" evidence="3">
    <location>
        <begin position="23"/>
        <end position="390"/>
    </location>
</feature>
<dbReference type="InterPro" id="IPR000184">
    <property type="entry name" value="Bac_surfAg_D15"/>
</dbReference>
<evidence type="ECO:0000256" key="1">
    <source>
        <dbReference type="ARBA" id="ARBA00004370"/>
    </source>
</evidence>
<accession>A0A5C6LKM7</accession>
<protein>
    <submittedName>
        <fullName evidence="5">BamA/TamA family outer membrane protein</fullName>
    </submittedName>
</protein>
<proteinExistence type="predicted"/>
<feature type="domain" description="Bacterial surface antigen (D15)" evidence="4">
    <location>
        <begin position="100"/>
        <end position="390"/>
    </location>
</feature>
<evidence type="ECO:0000313" key="5">
    <source>
        <dbReference type="EMBL" id="TWV93985.1"/>
    </source>
</evidence>
<dbReference type="OrthoDB" id="9771071at2"/>
<feature type="signal peptide" evidence="3">
    <location>
        <begin position="1"/>
        <end position="22"/>
    </location>
</feature>
<organism evidence="5 6">
    <name type="scientific">Chitinophaga pinensis</name>
    <dbReference type="NCBI Taxonomy" id="79329"/>
    <lineage>
        <taxon>Bacteria</taxon>
        <taxon>Pseudomonadati</taxon>
        <taxon>Bacteroidota</taxon>
        <taxon>Chitinophagia</taxon>
        <taxon>Chitinophagales</taxon>
        <taxon>Chitinophagaceae</taxon>
        <taxon>Chitinophaga</taxon>
    </lineage>
</organism>
<gene>
    <name evidence="5" type="ORF">FEF09_26230</name>
</gene>
<evidence type="ECO:0000256" key="3">
    <source>
        <dbReference type="SAM" id="SignalP"/>
    </source>
</evidence>
<dbReference type="EMBL" id="VOHS01000050">
    <property type="protein sequence ID" value="TWV93985.1"/>
    <property type="molecule type" value="Genomic_DNA"/>
</dbReference>
<keyword evidence="3" id="KW-0732">Signal</keyword>
<name>A0A5C6LKM7_9BACT</name>
<evidence type="ECO:0000313" key="6">
    <source>
        <dbReference type="Proteomes" id="UP000318815"/>
    </source>
</evidence>
<comment type="caution">
    <text evidence="5">The sequence shown here is derived from an EMBL/GenBank/DDBJ whole genome shotgun (WGS) entry which is preliminary data.</text>
</comment>
<dbReference type="Pfam" id="PF01103">
    <property type="entry name" value="Omp85"/>
    <property type="match status" value="1"/>
</dbReference>
<sequence>MSMQRTIIFTTILLAFCQGLVAQQQLQDTVQPKQQDTAVIHKRSFFPLPVAGYSPEKGLEVGAAMLYSFYTSKDPVLRNSTINLIPTVTTEKQFKIDLKTDIWTDANNWHFRSNLRYHDFPINFYGLGDTTRKAGATLLDNRRYKVQLEGERRIGGHFYAGMSVLYQHDTYSTKETKGVYPGMSLVDKNGGHVTFIGATGIYDNRDNQNYTTKGSWVRLNVAFAPAFLSKHALWKFDGQVRHFVPISPKSTVGFNGLFNSLQGSVLPFYLLPELGNDLMMRGYYTGRYRDQNYLAGQVEYRYFLDPKIPINIWFLHMQPKFALAAFGGSGAVFNNKDIAMSHFKPSYGMGVRWFYDEGAKLTVRIDYAWGEKRTGEERQSGLYLSLAEAF</sequence>